<evidence type="ECO:0000256" key="1">
    <source>
        <dbReference type="ARBA" id="ARBA00004236"/>
    </source>
</evidence>
<dbReference type="PANTHER" id="PTHR48063">
    <property type="entry name" value="LRR RECEPTOR-LIKE KINASE"/>
    <property type="match status" value="1"/>
</dbReference>
<keyword evidence="5" id="KW-0433">Leucine-rich repeat</keyword>
<dbReference type="PANTHER" id="PTHR48063:SF98">
    <property type="entry name" value="LRR RECEPTOR-LIKE SERINE_THREONINE-PROTEIN KINASE FLS2"/>
    <property type="match status" value="1"/>
</dbReference>
<evidence type="ECO:0000256" key="5">
    <source>
        <dbReference type="ARBA" id="ARBA00022614"/>
    </source>
</evidence>
<dbReference type="FunFam" id="3.80.10.10:FF:000213">
    <property type="entry name" value="Tyrosine-sulfated glycopeptide receptor 1"/>
    <property type="match status" value="1"/>
</dbReference>
<dbReference type="EnsemblPlants" id="AES66226">
    <property type="protein sequence ID" value="AES66226"/>
    <property type="gene ID" value="MTR_2g064580"/>
</dbReference>
<evidence type="ECO:0000256" key="4">
    <source>
        <dbReference type="ARBA" id="ARBA00022475"/>
    </source>
</evidence>
<evidence type="ECO:0000256" key="10">
    <source>
        <dbReference type="ARBA" id="ARBA00023136"/>
    </source>
</evidence>
<sequence>MEIQSAKRGRDKHCSGSNKALKMRMSCCSHGKTVQLQIVANGKCNNQTGYVQSLDLHRSETNYLSGEINSSLTELQHLKYLDLSYLHTSGQIPKFIGSFSKLQYLNLSTGHYDGKIPSQLGNLSQLQHLDLSNNELIGAIPFQLGNLSSLESLVLHHNSNLRINNQNSTINILEFRVKLPSLEELHLSECSLSGTNMLPLSDSHLNFSTSSLNVLDLSENRLESSMIFNLVFNYSSNLQHLDLYDNLSRGTIPGDFGNIMQGLLILSLPSNSFNGALPLWIGDSLQGSLILSLRSNSFNGSLASNLCYLRELQVLDLSLNSFSGGIPSCVKNFTSMTKDTVSLTVGLDHYLLFTHYGPFMINYEIDLSMVWKGVNQRYKNADRFLKTIDLSSNHLTGEIPTEMKRLFGLIALNLSRNNLSVEIISNIGNFKSLEFLDLSRNRLSGRIPSSLAHIDRLAMLDLSHNQLYGKIPIGTQLQTFNASSFDGNSNLCGDPLDRKCPGEEQSKPQVPTTDVGDDNSIFLEAFYMSMGLGFFTGFVGLALDPIQTMSSAANSNHKNELPSTVSVKLDRDNYPLWKSMVLPIIRGARLDGYMLGKKECPEICY</sequence>
<evidence type="ECO:0000256" key="3">
    <source>
        <dbReference type="ARBA" id="ARBA00009592"/>
    </source>
</evidence>
<dbReference type="Gene3D" id="3.80.10.10">
    <property type="entry name" value="Ribonuclease Inhibitor"/>
    <property type="match status" value="2"/>
</dbReference>
<proteinExistence type="inferred from homology"/>
<keyword evidence="11 14" id="KW-0675">Receptor</keyword>
<reference evidence="15" key="3">
    <citation type="submission" date="2015-04" db="UniProtKB">
        <authorList>
            <consortium name="EnsemblPlants"/>
        </authorList>
    </citation>
    <scope>IDENTIFICATION</scope>
    <source>
        <strain evidence="15">cv. Jemalong A17</strain>
    </source>
</reference>
<evidence type="ECO:0000313" key="15">
    <source>
        <dbReference type="EnsemblPlants" id="AES66226"/>
    </source>
</evidence>
<comment type="similarity">
    <text evidence="3">Belongs to the RLP family.</text>
</comment>
<keyword evidence="7" id="KW-0732">Signal</keyword>
<feature type="domain" description="Disease resistance R13L4/SHOC-2-like LRR" evidence="13">
    <location>
        <begin position="63"/>
        <end position="337"/>
    </location>
</feature>
<name>G7IGY6_MEDTR</name>
<evidence type="ECO:0000256" key="12">
    <source>
        <dbReference type="ARBA" id="ARBA00023180"/>
    </source>
</evidence>
<dbReference type="Pfam" id="PF23598">
    <property type="entry name" value="LRR_14"/>
    <property type="match status" value="1"/>
</dbReference>
<dbReference type="InterPro" id="IPR046956">
    <property type="entry name" value="RLP23-like"/>
</dbReference>
<dbReference type="eggNOG" id="KOG0619">
    <property type="taxonomic scope" value="Eukaryota"/>
</dbReference>
<dbReference type="Proteomes" id="UP000002051">
    <property type="component" value="Chromosome 2"/>
</dbReference>
<reference evidence="14 16" key="1">
    <citation type="journal article" date="2011" name="Nature">
        <title>The Medicago genome provides insight into the evolution of rhizobial symbioses.</title>
        <authorList>
            <person name="Young N.D."/>
            <person name="Debelle F."/>
            <person name="Oldroyd G.E."/>
            <person name="Geurts R."/>
            <person name="Cannon S.B."/>
            <person name="Udvardi M.K."/>
            <person name="Benedito V.A."/>
            <person name="Mayer K.F."/>
            <person name="Gouzy J."/>
            <person name="Schoof H."/>
            <person name="Van de Peer Y."/>
            <person name="Proost S."/>
            <person name="Cook D.R."/>
            <person name="Meyers B.C."/>
            <person name="Spannagl M."/>
            <person name="Cheung F."/>
            <person name="De Mita S."/>
            <person name="Krishnakumar V."/>
            <person name="Gundlach H."/>
            <person name="Zhou S."/>
            <person name="Mudge J."/>
            <person name="Bharti A.K."/>
            <person name="Murray J.D."/>
            <person name="Naoumkina M.A."/>
            <person name="Rosen B."/>
            <person name="Silverstein K.A."/>
            <person name="Tang H."/>
            <person name="Rombauts S."/>
            <person name="Zhao P.X."/>
            <person name="Zhou P."/>
            <person name="Barbe V."/>
            <person name="Bardou P."/>
            <person name="Bechner M."/>
            <person name="Bellec A."/>
            <person name="Berger A."/>
            <person name="Berges H."/>
            <person name="Bidwell S."/>
            <person name="Bisseling T."/>
            <person name="Choisne N."/>
            <person name="Couloux A."/>
            <person name="Denny R."/>
            <person name="Deshpande S."/>
            <person name="Dai X."/>
            <person name="Doyle J.J."/>
            <person name="Dudez A.M."/>
            <person name="Farmer A.D."/>
            <person name="Fouteau S."/>
            <person name="Franken C."/>
            <person name="Gibelin C."/>
            <person name="Gish J."/>
            <person name="Goldstein S."/>
            <person name="Gonzalez A.J."/>
            <person name="Green P.J."/>
            <person name="Hallab A."/>
            <person name="Hartog M."/>
            <person name="Hua A."/>
            <person name="Humphray S.J."/>
            <person name="Jeong D.H."/>
            <person name="Jing Y."/>
            <person name="Jocker A."/>
            <person name="Kenton S.M."/>
            <person name="Kim D.J."/>
            <person name="Klee K."/>
            <person name="Lai H."/>
            <person name="Lang C."/>
            <person name="Lin S."/>
            <person name="Macmil S.L."/>
            <person name="Magdelenat G."/>
            <person name="Matthews L."/>
            <person name="McCorrison J."/>
            <person name="Monaghan E.L."/>
            <person name="Mun J.H."/>
            <person name="Najar F.Z."/>
            <person name="Nicholson C."/>
            <person name="Noirot C."/>
            <person name="O'Bleness M."/>
            <person name="Paule C.R."/>
            <person name="Poulain J."/>
            <person name="Prion F."/>
            <person name="Qin B."/>
            <person name="Qu C."/>
            <person name="Retzel E.F."/>
            <person name="Riddle C."/>
            <person name="Sallet E."/>
            <person name="Samain S."/>
            <person name="Samson N."/>
            <person name="Sanders I."/>
            <person name="Saurat O."/>
            <person name="Scarpelli C."/>
            <person name="Schiex T."/>
            <person name="Segurens B."/>
            <person name="Severin A.J."/>
            <person name="Sherrier D.J."/>
            <person name="Shi R."/>
            <person name="Sims S."/>
            <person name="Singer S.R."/>
            <person name="Sinharoy S."/>
            <person name="Sterck L."/>
            <person name="Viollet A."/>
            <person name="Wang B.B."/>
            <person name="Wang K."/>
            <person name="Wang M."/>
            <person name="Wang X."/>
            <person name="Warfsmann J."/>
            <person name="Weissenbach J."/>
            <person name="White D.D."/>
            <person name="White J.D."/>
            <person name="Wiley G.B."/>
            <person name="Wincker P."/>
            <person name="Xing Y."/>
            <person name="Yang L."/>
            <person name="Yao Z."/>
            <person name="Ying F."/>
            <person name="Zhai J."/>
            <person name="Zhou L."/>
            <person name="Zuber A."/>
            <person name="Denarie J."/>
            <person name="Dixon R.A."/>
            <person name="May G.D."/>
            <person name="Schwartz D.C."/>
            <person name="Rogers J."/>
            <person name="Quetier F."/>
            <person name="Town C.D."/>
            <person name="Roe B.A."/>
        </authorList>
    </citation>
    <scope>NUCLEOTIDE SEQUENCE [LARGE SCALE GENOMIC DNA]</scope>
    <source>
        <strain evidence="14">A17</strain>
        <strain evidence="15 16">cv. Jemalong A17</strain>
    </source>
</reference>
<keyword evidence="16" id="KW-1185">Reference proteome</keyword>
<evidence type="ECO:0000256" key="2">
    <source>
        <dbReference type="ARBA" id="ARBA00004479"/>
    </source>
</evidence>
<evidence type="ECO:0000256" key="7">
    <source>
        <dbReference type="ARBA" id="ARBA00022729"/>
    </source>
</evidence>
<reference evidence="14 16" key="2">
    <citation type="journal article" date="2014" name="BMC Genomics">
        <title>An improved genome release (version Mt4.0) for the model legume Medicago truncatula.</title>
        <authorList>
            <person name="Tang H."/>
            <person name="Krishnakumar V."/>
            <person name="Bidwell S."/>
            <person name="Rosen B."/>
            <person name="Chan A."/>
            <person name="Zhou S."/>
            <person name="Gentzbittel L."/>
            <person name="Childs K.L."/>
            <person name="Yandell M."/>
            <person name="Gundlach H."/>
            <person name="Mayer K.F."/>
            <person name="Schwartz D.C."/>
            <person name="Town C.D."/>
        </authorList>
    </citation>
    <scope>GENOME REANNOTATION</scope>
    <source>
        <strain evidence="15 16">cv. Jemalong A17</strain>
    </source>
</reference>
<evidence type="ECO:0000259" key="13">
    <source>
        <dbReference type="Pfam" id="PF23598"/>
    </source>
</evidence>
<keyword evidence="10" id="KW-0472">Membrane</keyword>
<keyword evidence="12" id="KW-0325">Glycoprotein</keyword>
<keyword evidence="9" id="KW-1133">Transmembrane helix</keyword>
<keyword evidence="14" id="KW-0418">Kinase</keyword>
<dbReference type="Pfam" id="PF00560">
    <property type="entry name" value="LRR_1"/>
    <property type="match status" value="3"/>
</dbReference>
<keyword evidence="6" id="KW-0812">Transmembrane</keyword>
<evidence type="ECO:0000313" key="16">
    <source>
        <dbReference type="Proteomes" id="UP000002051"/>
    </source>
</evidence>
<dbReference type="InterPro" id="IPR032675">
    <property type="entry name" value="LRR_dom_sf"/>
</dbReference>
<gene>
    <name evidence="14" type="ordered locus">MTR_2g064580</name>
</gene>
<dbReference type="EMBL" id="CM001218">
    <property type="protein sequence ID" value="AES66226.2"/>
    <property type="molecule type" value="Genomic_DNA"/>
</dbReference>
<dbReference type="HOGENOM" id="CLU_000288_18_3_1"/>
<comment type="subcellular location">
    <subcellularLocation>
        <location evidence="1">Cell membrane</location>
    </subcellularLocation>
    <subcellularLocation>
        <location evidence="2">Membrane</location>
        <topology evidence="2">Single-pass type I membrane protein</topology>
    </subcellularLocation>
</comment>
<dbReference type="SUPFAM" id="SSF52058">
    <property type="entry name" value="L domain-like"/>
    <property type="match status" value="2"/>
</dbReference>
<dbReference type="FunFam" id="3.80.10.10:FF:000383">
    <property type="entry name" value="Leucine-rich repeat receptor protein kinase EMS1"/>
    <property type="match status" value="1"/>
</dbReference>
<evidence type="ECO:0000313" key="14">
    <source>
        <dbReference type="EMBL" id="AES66226.2"/>
    </source>
</evidence>
<keyword evidence="14" id="KW-0808">Transferase</keyword>
<dbReference type="PaxDb" id="3880-AES66226"/>
<dbReference type="AlphaFoldDB" id="G7IGY6"/>
<evidence type="ECO:0000256" key="9">
    <source>
        <dbReference type="ARBA" id="ARBA00022989"/>
    </source>
</evidence>
<keyword evidence="8" id="KW-0677">Repeat</keyword>
<protein>
    <submittedName>
        <fullName evidence="14">Leucine-rich receptor-like kinase family protein, putative</fullName>
    </submittedName>
</protein>
<evidence type="ECO:0000256" key="8">
    <source>
        <dbReference type="ARBA" id="ARBA00022737"/>
    </source>
</evidence>
<dbReference type="InterPro" id="IPR055414">
    <property type="entry name" value="LRR_R13L4/SHOC2-like"/>
</dbReference>
<accession>G7IGY6</accession>
<evidence type="ECO:0000256" key="11">
    <source>
        <dbReference type="ARBA" id="ARBA00023170"/>
    </source>
</evidence>
<keyword evidence="4" id="KW-1003">Cell membrane</keyword>
<evidence type="ECO:0000256" key="6">
    <source>
        <dbReference type="ARBA" id="ARBA00022692"/>
    </source>
</evidence>
<organism evidence="14 16">
    <name type="scientific">Medicago truncatula</name>
    <name type="common">Barrel medic</name>
    <name type="synonym">Medicago tribuloides</name>
    <dbReference type="NCBI Taxonomy" id="3880"/>
    <lineage>
        <taxon>Eukaryota</taxon>
        <taxon>Viridiplantae</taxon>
        <taxon>Streptophyta</taxon>
        <taxon>Embryophyta</taxon>
        <taxon>Tracheophyta</taxon>
        <taxon>Spermatophyta</taxon>
        <taxon>Magnoliopsida</taxon>
        <taxon>eudicotyledons</taxon>
        <taxon>Gunneridae</taxon>
        <taxon>Pentapetalae</taxon>
        <taxon>rosids</taxon>
        <taxon>fabids</taxon>
        <taxon>Fabales</taxon>
        <taxon>Fabaceae</taxon>
        <taxon>Papilionoideae</taxon>
        <taxon>50 kb inversion clade</taxon>
        <taxon>NPAAA clade</taxon>
        <taxon>Hologalegina</taxon>
        <taxon>IRL clade</taxon>
        <taxon>Trifolieae</taxon>
        <taxon>Medicago</taxon>
    </lineage>
</organism>
<accession>A0A0C3V4D6</accession>
<dbReference type="GO" id="GO:0016301">
    <property type="term" value="F:kinase activity"/>
    <property type="evidence" value="ECO:0007669"/>
    <property type="project" value="UniProtKB-KW"/>
</dbReference>
<dbReference type="InterPro" id="IPR001611">
    <property type="entry name" value="Leu-rich_rpt"/>
</dbReference>
<dbReference type="GO" id="GO:0005886">
    <property type="term" value="C:plasma membrane"/>
    <property type="evidence" value="ECO:0007669"/>
    <property type="project" value="UniProtKB-SubCell"/>
</dbReference>
<dbReference type="PRINTS" id="PR00019">
    <property type="entry name" value="LEURICHRPT"/>
</dbReference>
<dbReference type="STRING" id="3880.G7IGY6"/>